<reference evidence="7" key="1">
    <citation type="submission" date="2020-05" db="EMBL/GenBank/DDBJ databases">
        <authorList>
            <person name="Chiriac C."/>
            <person name="Salcher M."/>
            <person name="Ghai R."/>
            <person name="Kavagutti S V."/>
        </authorList>
    </citation>
    <scope>NUCLEOTIDE SEQUENCE</scope>
</reference>
<feature type="transmembrane region" description="Helical" evidence="6">
    <location>
        <begin position="169"/>
        <end position="188"/>
    </location>
</feature>
<evidence type="ECO:0000256" key="5">
    <source>
        <dbReference type="ARBA" id="ARBA00023136"/>
    </source>
</evidence>
<dbReference type="GO" id="GO:0005886">
    <property type="term" value="C:plasma membrane"/>
    <property type="evidence" value="ECO:0007669"/>
    <property type="project" value="UniProtKB-SubCell"/>
</dbReference>
<evidence type="ECO:0000256" key="3">
    <source>
        <dbReference type="ARBA" id="ARBA00022692"/>
    </source>
</evidence>
<dbReference type="PANTHER" id="PTHR39087:SF2">
    <property type="entry name" value="UPF0104 MEMBRANE PROTEIN MJ1595"/>
    <property type="match status" value="1"/>
</dbReference>
<evidence type="ECO:0000256" key="1">
    <source>
        <dbReference type="ARBA" id="ARBA00004651"/>
    </source>
</evidence>
<gene>
    <name evidence="7" type="ORF">UFOPK3770_00271</name>
</gene>
<comment type="subcellular location">
    <subcellularLocation>
        <location evidence="1">Cell membrane</location>
        <topology evidence="1">Multi-pass membrane protein</topology>
    </subcellularLocation>
</comment>
<keyword evidence="2" id="KW-1003">Cell membrane</keyword>
<feature type="transmembrane region" description="Helical" evidence="6">
    <location>
        <begin position="684"/>
        <end position="703"/>
    </location>
</feature>
<sequence>MSSIDPSPLVIEDSVVTGRLHRPGDLARLLLALLLLVSIASLAYLAQSTTSGLDEDITKGANRLPAALLIAASLVSGFGTLLFPAVAAIDLIVRRRPRQFIESISALLTTLVMLSLASWVLTTYGNSRLLFAFAGPVERSLAAPLNLVLGGLAAFVTVARLMSRSRWQAITVIVLGSISLADVISGGITPAGLGVSAISGWAIGLIIRYFVGTDSTRPSGHDIAQTLSRIGHPIKLLRAAETIRAGRRYDATTTDGVKLDLIVLDRDLEGAGLATSIYRSLRLRDDPSGNGASMRRRLDRSALISWAVEAAGINSPRLLSAADVGPDATLLVYEYVAGRTFAAMGEELNNDHITRAWSIVADLQKSQIVHRSLTGKHFFLSDTGQVYLTGMEDGVIAASDVLLRIDLAEALCTLAALSTPEEAIAAGRAVLGDKVLARALPALQPVALSSTTRAALKSDRKLLGNLRSALAAMLPEGTVEEVDIERIKPRTLLTIAAGTIAGYLLLSQLTRVNIVDLFAQANLGWILLGLALSATTYFAAALVLVGIIPERLSLWKTFQAQLAATFATLVAPPTIGSFTVNFRFLVRQGLSSAVSAASVAVSQVLAVFSHLSLLLLALVVAGTSSELAFRPPKVAIIVAVVAILAAAGALTVPSVRRRVIERVSPIIQQVIPRMSALASQPLKLGTGIFGVALLNVSYCMCLVSSVRAFSPQSSVAAISLVYLTASVIAQAAPTPGGLGAVEAALAAGLTATGIDGAVAVSATLLYRVLTFWIPALPGWLAFTRLQKAGDL</sequence>
<feature type="transmembrane region" description="Helical" evidence="6">
    <location>
        <begin position="523"/>
        <end position="548"/>
    </location>
</feature>
<dbReference type="AlphaFoldDB" id="A0A6J5YVY1"/>
<feature type="transmembrane region" description="Helical" evidence="6">
    <location>
        <begin position="194"/>
        <end position="211"/>
    </location>
</feature>
<keyword evidence="5 6" id="KW-0472">Membrane</keyword>
<evidence type="ECO:0000313" key="7">
    <source>
        <dbReference type="EMBL" id="CAB4332100.1"/>
    </source>
</evidence>
<feature type="transmembrane region" description="Helical" evidence="6">
    <location>
        <begin position="600"/>
        <end position="622"/>
    </location>
</feature>
<proteinExistence type="predicted"/>
<feature type="transmembrane region" description="Helical" evidence="6">
    <location>
        <begin position="66"/>
        <end position="93"/>
    </location>
</feature>
<accession>A0A6J5YVY1</accession>
<evidence type="ECO:0000256" key="6">
    <source>
        <dbReference type="SAM" id="Phobius"/>
    </source>
</evidence>
<feature type="transmembrane region" description="Helical" evidence="6">
    <location>
        <begin position="715"/>
        <end position="732"/>
    </location>
</feature>
<feature type="transmembrane region" description="Helical" evidence="6">
    <location>
        <begin position="634"/>
        <end position="655"/>
    </location>
</feature>
<evidence type="ECO:0000256" key="2">
    <source>
        <dbReference type="ARBA" id="ARBA00022475"/>
    </source>
</evidence>
<feature type="transmembrane region" description="Helical" evidence="6">
    <location>
        <begin position="29"/>
        <end position="46"/>
    </location>
</feature>
<dbReference type="PANTHER" id="PTHR39087">
    <property type="entry name" value="UPF0104 MEMBRANE PROTEIN MJ1595"/>
    <property type="match status" value="1"/>
</dbReference>
<dbReference type="InterPro" id="IPR022791">
    <property type="entry name" value="L-PG_synthase/AglD"/>
</dbReference>
<keyword evidence="3 6" id="KW-0812">Transmembrane</keyword>
<feature type="transmembrane region" description="Helical" evidence="6">
    <location>
        <begin position="492"/>
        <end position="511"/>
    </location>
</feature>
<keyword evidence="4 6" id="KW-1133">Transmembrane helix</keyword>
<dbReference type="Pfam" id="PF03706">
    <property type="entry name" value="LPG_synthase_TM"/>
    <property type="match status" value="1"/>
</dbReference>
<protein>
    <submittedName>
        <fullName evidence="7">Unannotated protein</fullName>
    </submittedName>
</protein>
<dbReference type="EMBL" id="CAESAJ010000015">
    <property type="protein sequence ID" value="CAB4332100.1"/>
    <property type="molecule type" value="Genomic_DNA"/>
</dbReference>
<organism evidence="7">
    <name type="scientific">freshwater metagenome</name>
    <dbReference type="NCBI Taxonomy" id="449393"/>
    <lineage>
        <taxon>unclassified sequences</taxon>
        <taxon>metagenomes</taxon>
        <taxon>ecological metagenomes</taxon>
    </lineage>
</organism>
<evidence type="ECO:0000256" key="4">
    <source>
        <dbReference type="ARBA" id="ARBA00022989"/>
    </source>
</evidence>
<feature type="transmembrane region" description="Helical" evidence="6">
    <location>
        <begin position="560"/>
        <end position="580"/>
    </location>
</feature>
<name>A0A6J5YVY1_9ZZZZ</name>
<feature type="transmembrane region" description="Helical" evidence="6">
    <location>
        <begin position="100"/>
        <end position="121"/>
    </location>
</feature>
<feature type="transmembrane region" description="Helical" evidence="6">
    <location>
        <begin position="141"/>
        <end position="162"/>
    </location>
</feature>